<evidence type="ECO:0000259" key="2">
    <source>
        <dbReference type="PROSITE" id="PS50168"/>
    </source>
</evidence>
<reference evidence="3 4" key="1">
    <citation type="submission" date="2022-05" db="EMBL/GenBank/DDBJ databases">
        <authorList>
            <consortium name="Genoscope - CEA"/>
            <person name="William W."/>
        </authorList>
    </citation>
    <scope>NUCLEOTIDE SEQUENCE [LARGE SCALE GENOMIC DNA]</scope>
</reference>
<feature type="transmembrane region" description="Helical" evidence="1">
    <location>
        <begin position="147"/>
        <end position="169"/>
    </location>
</feature>
<keyword evidence="1" id="KW-1133">Transmembrane helix</keyword>
<protein>
    <recommendedName>
        <fullName evidence="2">DED domain-containing protein</fullName>
    </recommendedName>
</protein>
<feature type="transmembrane region" description="Helical" evidence="1">
    <location>
        <begin position="189"/>
        <end position="205"/>
    </location>
</feature>
<sequence>MASISPFNSLLNNLSSDLSKLNLHNLVNVCGELISEVERERISSGWNVFKILIRRDAIGEEPRRMAFLLRIIKELRPKRRDLVSMVKKYIEDNYNQPQEILDDFESSSDEYTIIQRSPRPVSREDCCINIRCGCCSCNLSCNHCCSWFCCLVIAAMILILSAVILAVLYYTPYCRKHLNITNDVNSVEVIVTIGVLFFLALCFIFL</sequence>
<comment type="caution">
    <text evidence="3">The sequence shown here is derived from an EMBL/GenBank/DDBJ whole genome shotgun (WGS) entry which is preliminary data.</text>
</comment>
<evidence type="ECO:0000313" key="4">
    <source>
        <dbReference type="Proteomes" id="UP001159427"/>
    </source>
</evidence>
<accession>A0ABN8M2J3</accession>
<dbReference type="Pfam" id="PF01335">
    <property type="entry name" value="DED"/>
    <property type="match status" value="1"/>
</dbReference>
<proteinExistence type="predicted"/>
<gene>
    <name evidence="3" type="ORF">PEVE_00018780</name>
</gene>
<organism evidence="3 4">
    <name type="scientific">Porites evermanni</name>
    <dbReference type="NCBI Taxonomy" id="104178"/>
    <lineage>
        <taxon>Eukaryota</taxon>
        <taxon>Metazoa</taxon>
        <taxon>Cnidaria</taxon>
        <taxon>Anthozoa</taxon>
        <taxon>Hexacorallia</taxon>
        <taxon>Scleractinia</taxon>
        <taxon>Fungiina</taxon>
        <taxon>Poritidae</taxon>
        <taxon>Porites</taxon>
    </lineage>
</organism>
<dbReference type="SUPFAM" id="SSF47986">
    <property type="entry name" value="DEATH domain"/>
    <property type="match status" value="1"/>
</dbReference>
<keyword evidence="1" id="KW-0472">Membrane</keyword>
<dbReference type="Proteomes" id="UP001159427">
    <property type="component" value="Unassembled WGS sequence"/>
</dbReference>
<evidence type="ECO:0000313" key="3">
    <source>
        <dbReference type="EMBL" id="CAH3023287.1"/>
    </source>
</evidence>
<keyword evidence="4" id="KW-1185">Reference proteome</keyword>
<feature type="domain" description="DED" evidence="2">
    <location>
        <begin position="6"/>
        <end position="88"/>
    </location>
</feature>
<dbReference type="EMBL" id="CALNXI010000254">
    <property type="protein sequence ID" value="CAH3023287.1"/>
    <property type="molecule type" value="Genomic_DNA"/>
</dbReference>
<keyword evidence="1" id="KW-0812">Transmembrane</keyword>
<feature type="non-terminal residue" evidence="3">
    <location>
        <position position="206"/>
    </location>
</feature>
<dbReference type="PROSITE" id="PS50168">
    <property type="entry name" value="DED"/>
    <property type="match status" value="1"/>
</dbReference>
<dbReference type="Gene3D" id="1.10.533.10">
    <property type="entry name" value="Death Domain, Fas"/>
    <property type="match status" value="1"/>
</dbReference>
<dbReference type="InterPro" id="IPR011029">
    <property type="entry name" value="DEATH-like_dom_sf"/>
</dbReference>
<evidence type="ECO:0000256" key="1">
    <source>
        <dbReference type="SAM" id="Phobius"/>
    </source>
</evidence>
<name>A0ABN8M2J3_9CNID</name>
<dbReference type="InterPro" id="IPR001875">
    <property type="entry name" value="DED_dom"/>
</dbReference>